<keyword evidence="10" id="KW-1185">Reference proteome</keyword>
<feature type="transmembrane region" description="Helical" evidence="7">
    <location>
        <begin position="35"/>
        <end position="61"/>
    </location>
</feature>
<evidence type="ECO:0000256" key="4">
    <source>
        <dbReference type="ARBA" id="ARBA00022692"/>
    </source>
</evidence>
<keyword evidence="6 7" id="KW-0472">Membrane</keyword>
<dbReference type="Pfam" id="PF00528">
    <property type="entry name" value="BPD_transp_1"/>
    <property type="match status" value="1"/>
</dbReference>
<evidence type="ECO:0000313" key="10">
    <source>
        <dbReference type="Proteomes" id="UP001589647"/>
    </source>
</evidence>
<feature type="transmembrane region" description="Helical" evidence="7">
    <location>
        <begin position="175"/>
        <end position="196"/>
    </location>
</feature>
<evidence type="ECO:0000256" key="6">
    <source>
        <dbReference type="ARBA" id="ARBA00023136"/>
    </source>
</evidence>
<proteinExistence type="inferred from homology"/>
<feature type="transmembrane region" description="Helical" evidence="7">
    <location>
        <begin position="91"/>
        <end position="116"/>
    </location>
</feature>
<comment type="similarity">
    <text evidence="7">Belongs to the binding-protein-dependent transport system permease family.</text>
</comment>
<dbReference type="RefSeq" id="WP_189648291.1">
    <property type="nucleotide sequence ID" value="NZ_BMRC01000006.1"/>
</dbReference>
<dbReference type="PROSITE" id="PS50928">
    <property type="entry name" value="ABC_TM1"/>
    <property type="match status" value="1"/>
</dbReference>
<dbReference type="InterPro" id="IPR000515">
    <property type="entry name" value="MetI-like"/>
</dbReference>
<evidence type="ECO:0000259" key="8">
    <source>
        <dbReference type="PROSITE" id="PS50928"/>
    </source>
</evidence>
<evidence type="ECO:0000256" key="1">
    <source>
        <dbReference type="ARBA" id="ARBA00004651"/>
    </source>
</evidence>
<feature type="transmembrane region" description="Helical" evidence="7">
    <location>
        <begin position="234"/>
        <end position="261"/>
    </location>
</feature>
<keyword evidence="3" id="KW-1003">Cell membrane</keyword>
<feature type="transmembrane region" description="Helical" evidence="7">
    <location>
        <begin position="128"/>
        <end position="148"/>
    </location>
</feature>
<comment type="caution">
    <text evidence="9">The sequence shown here is derived from an EMBL/GenBank/DDBJ whole genome shotgun (WGS) entry which is preliminary data.</text>
</comment>
<dbReference type="EMBL" id="JBHMEI010000104">
    <property type="protein sequence ID" value="MFB9209432.1"/>
    <property type="molecule type" value="Genomic_DNA"/>
</dbReference>
<name>A0ABV5IXZ0_9ACTN</name>
<feature type="transmembrane region" description="Helical" evidence="7">
    <location>
        <begin position="281"/>
        <end position="306"/>
    </location>
</feature>
<dbReference type="PANTHER" id="PTHR30193:SF41">
    <property type="entry name" value="DIACETYLCHITOBIOSE UPTAKE SYSTEM PERMEASE PROTEIN NGCF"/>
    <property type="match status" value="1"/>
</dbReference>
<organism evidence="9 10">
    <name type="scientific">Nonomuraea spiralis</name>
    <dbReference type="NCBI Taxonomy" id="46182"/>
    <lineage>
        <taxon>Bacteria</taxon>
        <taxon>Bacillati</taxon>
        <taxon>Actinomycetota</taxon>
        <taxon>Actinomycetes</taxon>
        <taxon>Streptosporangiales</taxon>
        <taxon>Streptosporangiaceae</taxon>
        <taxon>Nonomuraea</taxon>
    </lineage>
</organism>
<keyword evidence="5 7" id="KW-1133">Transmembrane helix</keyword>
<dbReference type="InterPro" id="IPR051393">
    <property type="entry name" value="ABC_transporter_permease"/>
</dbReference>
<protein>
    <submittedName>
        <fullName evidence="9">Carbohydrate ABC transporter permease</fullName>
    </submittedName>
</protein>
<comment type="subcellular location">
    <subcellularLocation>
        <location evidence="1 7">Cell membrane</location>
        <topology evidence="1 7">Multi-pass membrane protein</topology>
    </subcellularLocation>
</comment>
<keyword evidence="2 7" id="KW-0813">Transport</keyword>
<dbReference type="Proteomes" id="UP001589647">
    <property type="component" value="Unassembled WGS sequence"/>
</dbReference>
<sequence>MLDEVRDGVRGGVRGGGPGGVLGAVRTRPQATAGVALTLPVAVFFVVFWLVPFLSAIYLSFTDYEMAGTPNWIGLANYERMFADPGFLNSAWITVVYTVCTVVPTIVLALLVAVPLSKPGRINRWLRALVMIPAVMPLAATSMVWVIIYSDRGLANTLVGLVGIPPQSWLTSSDLAIWALVVMVVWKSMGLFVIILTAGLQALPGEVYEAAAIDGSGAVTTFTRITLPLLRRTLLFVLVISVAGSMQAFVPAFLLTGGGPADATQVLPYYIWANAFPYEHMGYAAAMGMVLLAAMVIVSALQFGFLKGGDE</sequence>
<dbReference type="Gene3D" id="1.10.3720.10">
    <property type="entry name" value="MetI-like"/>
    <property type="match status" value="1"/>
</dbReference>
<accession>A0ABV5IXZ0</accession>
<dbReference type="InterPro" id="IPR035906">
    <property type="entry name" value="MetI-like_sf"/>
</dbReference>
<feature type="domain" description="ABC transmembrane type-1" evidence="8">
    <location>
        <begin position="91"/>
        <end position="302"/>
    </location>
</feature>
<evidence type="ECO:0000256" key="2">
    <source>
        <dbReference type="ARBA" id="ARBA00022448"/>
    </source>
</evidence>
<evidence type="ECO:0000313" key="9">
    <source>
        <dbReference type="EMBL" id="MFB9209432.1"/>
    </source>
</evidence>
<evidence type="ECO:0000256" key="3">
    <source>
        <dbReference type="ARBA" id="ARBA00022475"/>
    </source>
</evidence>
<dbReference type="SUPFAM" id="SSF161098">
    <property type="entry name" value="MetI-like"/>
    <property type="match status" value="1"/>
</dbReference>
<evidence type="ECO:0000256" key="5">
    <source>
        <dbReference type="ARBA" id="ARBA00022989"/>
    </source>
</evidence>
<gene>
    <name evidence="9" type="ORF">ACFFV7_50185</name>
</gene>
<keyword evidence="4 7" id="KW-0812">Transmembrane</keyword>
<dbReference type="CDD" id="cd06261">
    <property type="entry name" value="TM_PBP2"/>
    <property type="match status" value="1"/>
</dbReference>
<dbReference type="PANTHER" id="PTHR30193">
    <property type="entry name" value="ABC TRANSPORTER PERMEASE PROTEIN"/>
    <property type="match status" value="1"/>
</dbReference>
<evidence type="ECO:0000256" key="7">
    <source>
        <dbReference type="RuleBase" id="RU363032"/>
    </source>
</evidence>
<reference evidence="9 10" key="1">
    <citation type="submission" date="2024-09" db="EMBL/GenBank/DDBJ databases">
        <authorList>
            <person name="Sun Q."/>
            <person name="Mori K."/>
        </authorList>
    </citation>
    <scope>NUCLEOTIDE SEQUENCE [LARGE SCALE GENOMIC DNA]</scope>
    <source>
        <strain evidence="9 10">CCM 3426</strain>
    </source>
</reference>